<dbReference type="EMBL" id="AP027151">
    <property type="protein sequence ID" value="BDV44238.1"/>
    <property type="molecule type" value="Genomic_DNA"/>
</dbReference>
<dbReference type="SMART" id="SM00267">
    <property type="entry name" value="GGDEF"/>
    <property type="match status" value="1"/>
</dbReference>
<dbReference type="EC" id="2.7.7.65" evidence="1"/>
<accession>A0ABN6VV57</accession>
<keyword evidence="3" id="KW-0472">Membrane</keyword>
<dbReference type="PANTHER" id="PTHR45138">
    <property type="entry name" value="REGULATORY COMPONENTS OF SENSORY TRANSDUCTION SYSTEM"/>
    <property type="match status" value="1"/>
</dbReference>
<dbReference type="Gene3D" id="3.30.70.270">
    <property type="match status" value="1"/>
</dbReference>
<feature type="transmembrane region" description="Helical" evidence="3">
    <location>
        <begin position="12"/>
        <end position="30"/>
    </location>
</feature>
<gene>
    <name evidence="5" type="ORF">GURASL_31610</name>
</gene>
<keyword evidence="6" id="KW-1185">Reference proteome</keyword>
<dbReference type="SUPFAM" id="SSF55073">
    <property type="entry name" value="Nucleotide cyclase"/>
    <property type="match status" value="1"/>
</dbReference>
<evidence type="ECO:0000256" key="1">
    <source>
        <dbReference type="ARBA" id="ARBA00012528"/>
    </source>
</evidence>
<feature type="transmembrane region" description="Helical" evidence="3">
    <location>
        <begin position="42"/>
        <end position="72"/>
    </location>
</feature>
<dbReference type="InterPro" id="IPR000160">
    <property type="entry name" value="GGDEF_dom"/>
</dbReference>
<dbReference type="InterPro" id="IPR043128">
    <property type="entry name" value="Rev_trsase/Diguanyl_cyclase"/>
</dbReference>
<dbReference type="InterPro" id="IPR029787">
    <property type="entry name" value="Nucleotide_cyclase"/>
</dbReference>
<keyword evidence="3" id="KW-0812">Transmembrane</keyword>
<evidence type="ECO:0000256" key="3">
    <source>
        <dbReference type="SAM" id="Phobius"/>
    </source>
</evidence>
<dbReference type="PANTHER" id="PTHR45138:SF9">
    <property type="entry name" value="DIGUANYLATE CYCLASE DGCM-RELATED"/>
    <property type="match status" value="1"/>
</dbReference>
<organism evidence="5 6">
    <name type="scientific">Geotalea uraniireducens</name>
    <dbReference type="NCBI Taxonomy" id="351604"/>
    <lineage>
        <taxon>Bacteria</taxon>
        <taxon>Pseudomonadati</taxon>
        <taxon>Thermodesulfobacteriota</taxon>
        <taxon>Desulfuromonadia</taxon>
        <taxon>Geobacterales</taxon>
        <taxon>Geobacteraceae</taxon>
        <taxon>Geotalea</taxon>
    </lineage>
</organism>
<keyword evidence="3" id="KW-1133">Transmembrane helix</keyword>
<protein>
    <recommendedName>
        <fullName evidence="1">diguanylate cyclase</fullName>
        <ecNumber evidence="1">2.7.7.65</ecNumber>
    </recommendedName>
</protein>
<evidence type="ECO:0000259" key="4">
    <source>
        <dbReference type="PROSITE" id="PS50887"/>
    </source>
</evidence>
<sequence>MGEFTEYIDKQSRFVLVILGYVLLILLGLLDHLTEEMRFEPLYLIPVFIVVWFGTRRAGIIIALASVCAWLVANGPLLLGGESVARLLWDVTVELGMLLVFSWLVAEVRNCRRHMKMLTRQDPLTGMMSYDYFTEVAGSEIKRAKRYLHPFTLSCIDFSPAATGEHVAVQEAAGETLITSVASIVRENLRETDIAARFGRASIVVLLPEADKDAAKSVVQKLQEEIAELIRTLQPQANFGIGAITYNEPPKAVDEMVRAAVKLAQTSSRRGHGAMKHEFVGDSR</sequence>
<feature type="domain" description="GGDEF" evidence="4">
    <location>
        <begin position="149"/>
        <end position="280"/>
    </location>
</feature>
<evidence type="ECO:0000256" key="2">
    <source>
        <dbReference type="ARBA" id="ARBA00034247"/>
    </source>
</evidence>
<name>A0ABN6VV57_9BACT</name>
<evidence type="ECO:0000313" key="5">
    <source>
        <dbReference type="EMBL" id="BDV44238.1"/>
    </source>
</evidence>
<evidence type="ECO:0000313" key="6">
    <source>
        <dbReference type="Proteomes" id="UP001317705"/>
    </source>
</evidence>
<dbReference type="NCBIfam" id="TIGR00254">
    <property type="entry name" value="GGDEF"/>
    <property type="match status" value="1"/>
</dbReference>
<comment type="catalytic activity">
    <reaction evidence="2">
        <text>2 GTP = 3',3'-c-di-GMP + 2 diphosphate</text>
        <dbReference type="Rhea" id="RHEA:24898"/>
        <dbReference type="ChEBI" id="CHEBI:33019"/>
        <dbReference type="ChEBI" id="CHEBI:37565"/>
        <dbReference type="ChEBI" id="CHEBI:58805"/>
        <dbReference type="EC" id="2.7.7.65"/>
    </reaction>
</comment>
<dbReference type="Proteomes" id="UP001317705">
    <property type="component" value="Chromosome"/>
</dbReference>
<reference evidence="5 6" key="1">
    <citation type="submission" date="2022-12" db="EMBL/GenBank/DDBJ databases">
        <title>Polyphasic characterization of Geotalea uranireducens NIT-SL11 newly isolated from a complex of sewage sludge and microbially reduced graphene oxide.</title>
        <authorList>
            <person name="Xie L."/>
            <person name="Yoshida N."/>
            <person name="Meng L."/>
        </authorList>
    </citation>
    <scope>NUCLEOTIDE SEQUENCE [LARGE SCALE GENOMIC DNA]</scope>
    <source>
        <strain evidence="5 6">NIT-SL11</strain>
    </source>
</reference>
<proteinExistence type="predicted"/>
<dbReference type="PROSITE" id="PS50887">
    <property type="entry name" value="GGDEF"/>
    <property type="match status" value="1"/>
</dbReference>
<dbReference type="Pfam" id="PF00990">
    <property type="entry name" value="GGDEF"/>
    <property type="match status" value="1"/>
</dbReference>
<feature type="transmembrane region" description="Helical" evidence="3">
    <location>
        <begin position="84"/>
        <end position="106"/>
    </location>
</feature>
<dbReference type="InterPro" id="IPR050469">
    <property type="entry name" value="Diguanylate_Cyclase"/>
</dbReference>